<dbReference type="CDD" id="cd23129">
    <property type="entry name" value="RING-HC_XBAT35-like"/>
    <property type="match status" value="1"/>
</dbReference>
<accession>A0A4Y7IWQ8</accession>
<evidence type="ECO:0000313" key="8">
    <source>
        <dbReference type="Proteomes" id="UP000316621"/>
    </source>
</evidence>
<evidence type="ECO:0000313" key="7">
    <source>
        <dbReference type="EMBL" id="RZC52181.1"/>
    </source>
</evidence>
<dbReference type="GO" id="GO:0008270">
    <property type="term" value="F:zinc ion binding"/>
    <property type="evidence" value="ECO:0007669"/>
    <property type="project" value="UniProtKB-KW"/>
</dbReference>
<keyword evidence="4" id="KW-0862">Zinc</keyword>
<keyword evidence="8" id="KW-1185">Reference proteome</keyword>
<organism evidence="7 8">
    <name type="scientific">Papaver somniferum</name>
    <name type="common">Opium poppy</name>
    <dbReference type="NCBI Taxonomy" id="3469"/>
    <lineage>
        <taxon>Eukaryota</taxon>
        <taxon>Viridiplantae</taxon>
        <taxon>Streptophyta</taxon>
        <taxon>Embryophyta</taxon>
        <taxon>Tracheophyta</taxon>
        <taxon>Spermatophyta</taxon>
        <taxon>Magnoliopsida</taxon>
        <taxon>Ranunculales</taxon>
        <taxon>Papaveraceae</taxon>
        <taxon>Papaveroideae</taxon>
        <taxon>Papaver</taxon>
    </lineage>
</organism>
<proteinExistence type="predicted"/>
<dbReference type="InterPro" id="IPR001841">
    <property type="entry name" value="Znf_RING"/>
</dbReference>
<dbReference type="Pfam" id="PF13920">
    <property type="entry name" value="zf-C3HC4_3"/>
    <property type="match status" value="1"/>
</dbReference>
<evidence type="ECO:0000256" key="5">
    <source>
        <dbReference type="SAM" id="MobiDB-lite"/>
    </source>
</evidence>
<feature type="repeat" description="ANK" evidence="3">
    <location>
        <begin position="39"/>
        <end position="72"/>
    </location>
</feature>
<name>A0A4Y7IWQ8_PAPSO</name>
<evidence type="ECO:0000256" key="2">
    <source>
        <dbReference type="ARBA" id="ARBA00023043"/>
    </source>
</evidence>
<dbReference type="PROSITE" id="PS50088">
    <property type="entry name" value="ANK_REPEAT"/>
    <property type="match status" value="2"/>
</dbReference>
<dbReference type="PANTHER" id="PTHR24166">
    <property type="entry name" value="ROLLING PEBBLES, ISOFORM B"/>
    <property type="match status" value="1"/>
</dbReference>
<dbReference type="STRING" id="3469.A0A4Y7IWQ8"/>
<dbReference type="Gene3D" id="1.25.40.20">
    <property type="entry name" value="Ankyrin repeat-containing domain"/>
    <property type="match status" value="1"/>
</dbReference>
<evidence type="ECO:0000259" key="6">
    <source>
        <dbReference type="PROSITE" id="PS50089"/>
    </source>
</evidence>
<evidence type="ECO:0000256" key="4">
    <source>
        <dbReference type="PROSITE-ProRule" id="PRU00175"/>
    </source>
</evidence>
<feature type="region of interest" description="Disordered" evidence="5">
    <location>
        <begin position="387"/>
        <end position="437"/>
    </location>
</feature>
<dbReference type="EMBL" id="CM010716">
    <property type="protein sequence ID" value="RZC52181.1"/>
    <property type="molecule type" value="Genomic_DNA"/>
</dbReference>
<keyword evidence="1" id="KW-0677">Repeat</keyword>
<dbReference type="PROSITE" id="PS50089">
    <property type="entry name" value="ZF_RING_2"/>
    <property type="match status" value="1"/>
</dbReference>
<dbReference type="SMART" id="SM00184">
    <property type="entry name" value="RING"/>
    <property type="match status" value="1"/>
</dbReference>
<sequence>MGQTQSKEELLYQQVNYANVEGIKALRNEGAGLEWVDKDGKTPLILACMNPDLITVATTLIELGANVNAYRPGSHAGTPLHHAAKRGLDQIVKLLLSHRANPMVMNDDCQTPLDVARSKGFSNVVRAIESHICLFSGLLRVLYGPGGFLEAFTSQWLSSKIWAVVIPCGSRDYTKPAKLELAIYNTAQDGTPSAVIPLWKAKVEEPKFNQSDPSLVIFDKATKKKYKLASATEGDKQQLQRFLSACRGIPQVIHPQQPNNLIASVPPATAPSSISEDVELAMAINASIQSAMVERPPLLPDTQLSSGGSTSSSLGNVGDNASYNGWGSGGLPAPIPPSKVSSSGWLDKTPEDSYNGWSLVSETGSTSSSNLAENTLPSMVATTQEIPATTSNPSAPPIPEGPQDGPIHYPSIDASPVDISTPTIPEPKTAKVGATNDDDGGSSSCIICFDAPVEGACIPCGHMAGCVSCLNEIKAKNWGCPVCRSKIDQVIRLYSV</sequence>
<keyword evidence="4" id="KW-0479">Metal-binding</keyword>
<evidence type="ECO:0000256" key="3">
    <source>
        <dbReference type="PROSITE-ProRule" id="PRU00023"/>
    </source>
</evidence>
<gene>
    <name evidence="7" type="ORF">C5167_020609</name>
</gene>
<dbReference type="OMA" id="SMLGFWK"/>
<dbReference type="Proteomes" id="UP000316621">
    <property type="component" value="Chromosome 2"/>
</dbReference>
<keyword evidence="2 3" id="KW-0040">ANK repeat</keyword>
<dbReference type="Gene3D" id="3.30.40.10">
    <property type="entry name" value="Zinc/RING finger domain, C3HC4 (zinc finger)"/>
    <property type="match status" value="1"/>
</dbReference>
<dbReference type="OrthoDB" id="1711136at2759"/>
<protein>
    <recommendedName>
        <fullName evidence="6">RING-type domain-containing protein</fullName>
    </recommendedName>
</protein>
<dbReference type="PANTHER" id="PTHR24166:SF45">
    <property type="entry name" value="E3 UBIQUITIN-PROTEIN LIGASE XBAT35"/>
    <property type="match status" value="1"/>
</dbReference>
<dbReference type="Gramene" id="RZC52181">
    <property type="protein sequence ID" value="RZC52181"/>
    <property type="gene ID" value="C5167_020609"/>
</dbReference>
<dbReference type="SUPFAM" id="SSF57850">
    <property type="entry name" value="RING/U-box"/>
    <property type="match status" value="1"/>
</dbReference>
<dbReference type="SMART" id="SM00248">
    <property type="entry name" value="ANK"/>
    <property type="match status" value="2"/>
</dbReference>
<keyword evidence="4" id="KW-0863">Zinc-finger</keyword>
<dbReference type="InterPro" id="IPR036770">
    <property type="entry name" value="Ankyrin_rpt-contain_sf"/>
</dbReference>
<reference evidence="7 8" key="1">
    <citation type="journal article" date="2018" name="Science">
        <title>The opium poppy genome and morphinan production.</title>
        <authorList>
            <person name="Guo L."/>
            <person name="Winzer T."/>
            <person name="Yang X."/>
            <person name="Li Y."/>
            <person name="Ning Z."/>
            <person name="He Z."/>
            <person name="Teodor R."/>
            <person name="Lu Y."/>
            <person name="Bowser T.A."/>
            <person name="Graham I.A."/>
            <person name="Ye K."/>
        </authorList>
    </citation>
    <scope>NUCLEOTIDE SEQUENCE [LARGE SCALE GENOMIC DNA]</scope>
    <source>
        <strain evidence="8">cv. HN1</strain>
        <tissue evidence="7">Leaves</tissue>
    </source>
</reference>
<dbReference type="Pfam" id="PF13857">
    <property type="entry name" value="Ank_5"/>
    <property type="match status" value="1"/>
</dbReference>
<evidence type="ECO:0000256" key="1">
    <source>
        <dbReference type="ARBA" id="ARBA00022737"/>
    </source>
</evidence>
<feature type="domain" description="RING-type" evidence="6">
    <location>
        <begin position="445"/>
        <end position="484"/>
    </location>
</feature>
<dbReference type="InterPro" id="IPR002110">
    <property type="entry name" value="Ankyrin_rpt"/>
</dbReference>
<feature type="repeat" description="ANK" evidence="3">
    <location>
        <begin position="75"/>
        <end position="107"/>
    </location>
</feature>
<dbReference type="PROSITE" id="PS50297">
    <property type="entry name" value="ANK_REP_REGION"/>
    <property type="match status" value="2"/>
</dbReference>
<dbReference type="AlphaFoldDB" id="A0A4Y7IWQ8"/>
<dbReference type="InterPro" id="IPR013083">
    <property type="entry name" value="Znf_RING/FYVE/PHD"/>
</dbReference>
<dbReference type="InterPro" id="IPR050889">
    <property type="entry name" value="Dendritic_Spine_Reg/Scaffold"/>
</dbReference>
<dbReference type="SUPFAM" id="SSF48403">
    <property type="entry name" value="Ankyrin repeat"/>
    <property type="match status" value="1"/>
</dbReference>